<organism evidence="2 3">
    <name type="scientific">Kingdonia uniflora</name>
    <dbReference type="NCBI Taxonomy" id="39325"/>
    <lineage>
        <taxon>Eukaryota</taxon>
        <taxon>Viridiplantae</taxon>
        <taxon>Streptophyta</taxon>
        <taxon>Embryophyta</taxon>
        <taxon>Tracheophyta</taxon>
        <taxon>Spermatophyta</taxon>
        <taxon>Magnoliopsida</taxon>
        <taxon>Ranunculales</taxon>
        <taxon>Circaeasteraceae</taxon>
        <taxon>Kingdonia</taxon>
    </lineage>
</organism>
<proteinExistence type="predicted"/>
<protein>
    <submittedName>
        <fullName evidence="2">Uncharacterized protein</fullName>
    </submittedName>
</protein>
<name>A0A7J7M256_9MAGN</name>
<comment type="caution">
    <text evidence="2">The sequence shown here is derived from an EMBL/GenBank/DDBJ whole genome shotgun (WGS) entry which is preliminary data.</text>
</comment>
<gene>
    <name evidence="2" type="ORF">GIB67_028774</name>
</gene>
<reference evidence="2 3" key="1">
    <citation type="journal article" date="2020" name="IScience">
        <title>Genome Sequencing of the Endangered Kingdonia uniflora (Circaeasteraceae, Ranunculales) Reveals Potential Mechanisms of Evolutionary Specialization.</title>
        <authorList>
            <person name="Sun Y."/>
            <person name="Deng T."/>
            <person name="Zhang A."/>
            <person name="Moore M.J."/>
            <person name="Landis J.B."/>
            <person name="Lin N."/>
            <person name="Zhang H."/>
            <person name="Zhang X."/>
            <person name="Huang J."/>
            <person name="Zhang X."/>
            <person name="Sun H."/>
            <person name="Wang H."/>
        </authorList>
    </citation>
    <scope>NUCLEOTIDE SEQUENCE [LARGE SCALE GENOMIC DNA]</scope>
    <source>
        <strain evidence="2">TB1705</strain>
        <tissue evidence="2">Leaf</tissue>
    </source>
</reference>
<dbReference type="EMBL" id="JACGCM010001824">
    <property type="protein sequence ID" value="KAF6148937.1"/>
    <property type="molecule type" value="Genomic_DNA"/>
</dbReference>
<evidence type="ECO:0000313" key="3">
    <source>
        <dbReference type="Proteomes" id="UP000541444"/>
    </source>
</evidence>
<evidence type="ECO:0000256" key="1">
    <source>
        <dbReference type="SAM" id="Phobius"/>
    </source>
</evidence>
<accession>A0A7J7M256</accession>
<keyword evidence="1" id="KW-1133">Transmembrane helix</keyword>
<evidence type="ECO:0000313" key="2">
    <source>
        <dbReference type="EMBL" id="KAF6148937.1"/>
    </source>
</evidence>
<keyword evidence="3" id="KW-1185">Reference proteome</keyword>
<keyword evidence="1" id="KW-0472">Membrane</keyword>
<dbReference type="Proteomes" id="UP000541444">
    <property type="component" value="Unassembled WGS sequence"/>
</dbReference>
<feature type="transmembrane region" description="Helical" evidence="1">
    <location>
        <begin position="58"/>
        <end position="80"/>
    </location>
</feature>
<dbReference type="AlphaFoldDB" id="A0A7J7M256"/>
<keyword evidence="1" id="KW-0812">Transmembrane</keyword>
<sequence>MKSQNILTGAGCIVKVRLTTFTKFVQYVLRAVYTYLCYPTTRKVLYKNLVTFLSYYNIFWFVLQLCYFGFFYVSLFYFILFRDAILCLST</sequence>